<sequence>MSELIVTGGAVFDGVERIDAEAVGVRDGVIVAVGARDEVRRGLPHADELDAAGGLIAPSFADAHVHLGLVALEGLDCTLDDTGSERGCLERIRAHAEALADPQAWVRGGGWRAEWFAGGTPSRAALDAVVPDRPVLLLDSDRHGAWANSRALALAGIDRTTPDPPDGRIVRDADGEPQGTLREGAVDLVGRIAPQPGPDALAPGIRTAADHLLSLGVTGWQEAALASFGSIPDFTDAYLLALAAGMRGRPTGAVWVPRDLTVDAVAEFVAGLRERADRADATGFSTRTAKLMLDGIVESKTAALRGGYPDGSRGLSYFPDEVVHAVVAQVNAAGIPVHVHAIGDAAVAQALDAFAAAGPAPHGVRNHIAHVQVVDPADVPRFAATGTTVNAQALWACRSEVMRTVTAPLLGPQRSAWQFPFGSLWRSGAALAMGSDWPVSAPDPWAAIGVAVTRREADHPDVDPLGADESLPLAVALAAYTSGSHALIGDGAAGRIRVGAAADLAIADRDPFAGADDEIARTRNAWTIAAGHVIDARRHSASADVSAQACPACA</sequence>
<dbReference type="InterPro" id="IPR011059">
    <property type="entry name" value="Metal-dep_hydrolase_composite"/>
</dbReference>
<organism evidence="2 3">
    <name type="scientific">Microbacterium hominis</name>
    <dbReference type="NCBI Taxonomy" id="162426"/>
    <lineage>
        <taxon>Bacteria</taxon>
        <taxon>Bacillati</taxon>
        <taxon>Actinomycetota</taxon>
        <taxon>Actinomycetes</taxon>
        <taxon>Micrococcales</taxon>
        <taxon>Microbacteriaceae</taxon>
        <taxon>Microbacterium</taxon>
    </lineage>
</organism>
<dbReference type="InterPro" id="IPR013108">
    <property type="entry name" value="Amidohydro_3"/>
</dbReference>
<dbReference type="GO" id="GO:0016810">
    <property type="term" value="F:hydrolase activity, acting on carbon-nitrogen (but not peptide) bonds"/>
    <property type="evidence" value="ECO:0007669"/>
    <property type="project" value="InterPro"/>
</dbReference>
<dbReference type="PANTHER" id="PTHR22642">
    <property type="entry name" value="IMIDAZOLONEPROPIONASE"/>
    <property type="match status" value="1"/>
</dbReference>
<dbReference type="RefSeq" id="WP_101305761.1">
    <property type="nucleotide sequence ID" value="NZ_CP025299.1"/>
</dbReference>
<dbReference type="InterPro" id="IPR033932">
    <property type="entry name" value="YtcJ-like"/>
</dbReference>
<evidence type="ECO:0000259" key="1">
    <source>
        <dbReference type="Pfam" id="PF07969"/>
    </source>
</evidence>
<dbReference type="KEGG" id="mhos:CXR34_04810"/>
<reference evidence="2 3" key="1">
    <citation type="submission" date="2017-12" db="EMBL/GenBank/DDBJ databases">
        <title>Isolation and characterization of estrogens degradatiion strain Microbacterium hominis SJTG1.</title>
        <authorList>
            <person name="Xiong W."/>
            <person name="Yin C."/>
            <person name="Zheng D."/>
            <person name="Liang R."/>
        </authorList>
    </citation>
    <scope>NUCLEOTIDE SEQUENCE [LARGE SCALE GENOMIC DNA]</scope>
    <source>
        <strain evidence="2 3">SJTG1</strain>
    </source>
</reference>
<proteinExistence type="predicted"/>
<accession>A0A2K9DDA1</accession>
<evidence type="ECO:0000313" key="3">
    <source>
        <dbReference type="Proteomes" id="UP000233276"/>
    </source>
</evidence>
<gene>
    <name evidence="2" type="ORF">CXR34_04810</name>
</gene>
<evidence type="ECO:0000313" key="2">
    <source>
        <dbReference type="EMBL" id="AUG28859.1"/>
    </source>
</evidence>
<protein>
    <submittedName>
        <fullName evidence="2">Amidohydrolase</fullName>
    </submittedName>
</protein>
<dbReference type="Gene3D" id="3.20.20.140">
    <property type="entry name" value="Metal-dependent hydrolases"/>
    <property type="match status" value="1"/>
</dbReference>
<dbReference type="Gene3D" id="2.30.40.10">
    <property type="entry name" value="Urease, subunit C, domain 1"/>
    <property type="match status" value="1"/>
</dbReference>
<dbReference type="Proteomes" id="UP000233276">
    <property type="component" value="Chromosome"/>
</dbReference>
<dbReference type="Gene3D" id="3.10.310.70">
    <property type="match status" value="1"/>
</dbReference>
<dbReference type="AlphaFoldDB" id="A0A2K9DDA1"/>
<feature type="domain" description="Amidohydrolase 3" evidence="1">
    <location>
        <begin position="48"/>
        <end position="534"/>
    </location>
</feature>
<dbReference type="SUPFAM" id="SSF51338">
    <property type="entry name" value="Composite domain of metallo-dependent hydrolases"/>
    <property type="match status" value="1"/>
</dbReference>
<dbReference type="EMBL" id="CP025299">
    <property type="protein sequence ID" value="AUG28859.1"/>
    <property type="molecule type" value="Genomic_DNA"/>
</dbReference>
<dbReference type="SUPFAM" id="SSF51556">
    <property type="entry name" value="Metallo-dependent hydrolases"/>
    <property type="match status" value="1"/>
</dbReference>
<dbReference type="InterPro" id="IPR032466">
    <property type="entry name" value="Metal_Hydrolase"/>
</dbReference>
<dbReference type="PANTHER" id="PTHR22642:SF2">
    <property type="entry name" value="PROTEIN LONG AFTER FAR-RED 3"/>
    <property type="match status" value="1"/>
</dbReference>
<keyword evidence="2" id="KW-0378">Hydrolase</keyword>
<dbReference type="Pfam" id="PF07969">
    <property type="entry name" value="Amidohydro_3"/>
    <property type="match status" value="1"/>
</dbReference>
<name>A0A2K9DDA1_9MICO</name>
<dbReference type="CDD" id="cd01300">
    <property type="entry name" value="YtcJ_like"/>
    <property type="match status" value="1"/>
</dbReference>